<keyword evidence="5" id="KW-0597">Phosphoprotein</keyword>
<keyword evidence="4" id="KW-0963">Cytoplasm</keyword>
<dbReference type="Bgee" id="ENSXETG00000002019">
    <property type="expression patterns" value="Expressed in mesonephros and 9 other cell types or tissues"/>
</dbReference>
<dbReference type="InterPro" id="IPR035462">
    <property type="entry name" value="Eps8_SH3"/>
</dbReference>
<protein>
    <submittedName>
        <fullName evidence="9">EPS8-like 3</fullName>
    </submittedName>
</protein>
<evidence type="ECO:0000256" key="2">
    <source>
        <dbReference type="ARBA" id="ARBA00006197"/>
    </source>
</evidence>
<feature type="compositionally biased region" description="Pro residues" evidence="7">
    <location>
        <begin position="231"/>
        <end position="242"/>
    </location>
</feature>
<dbReference type="PANTHER" id="PTHR12287:SF22">
    <property type="entry name" value="EPIDERMAL GROWTH FACTOR RECEPTOR KINASE SUBSTRATE 8-LIKE PROTEIN 3"/>
    <property type="match status" value="1"/>
</dbReference>
<dbReference type="Gene3D" id="2.30.29.30">
    <property type="entry name" value="Pleckstrin-homology domain (PH domain)/Phosphotyrosine-binding domain (PTB)"/>
    <property type="match status" value="1"/>
</dbReference>
<dbReference type="CDD" id="cd09540">
    <property type="entry name" value="SAM_EPS8-like"/>
    <property type="match status" value="1"/>
</dbReference>
<comment type="subcellular location">
    <subcellularLocation>
        <location evidence="1">Cytoplasm</location>
    </subcellularLocation>
</comment>
<dbReference type="Xenbase" id="XB-GENE-982663">
    <property type="gene designation" value="eps8l3"/>
</dbReference>
<dbReference type="PROSITE" id="PS50002">
    <property type="entry name" value="SH3"/>
    <property type="match status" value="1"/>
</dbReference>
<keyword evidence="3 6" id="KW-0728">SH3 domain</keyword>
<dbReference type="SMART" id="SM00326">
    <property type="entry name" value="SH3"/>
    <property type="match status" value="1"/>
</dbReference>
<dbReference type="InParanoid" id="F6PIM5"/>
<dbReference type="SUPFAM" id="SSF50044">
    <property type="entry name" value="SH3-domain"/>
    <property type="match status" value="1"/>
</dbReference>
<dbReference type="CDD" id="cd01210">
    <property type="entry name" value="PTB_EPS8"/>
    <property type="match status" value="1"/>
</dbReference>
<dbReference type="Gene3D" id="1.10.150.50">
    <property type="entry name" value="Transcription Factor, Ets-1"/>
    <property type="match status" value="1"/>
</dbReference>
<dbReference type="FunCoup" id="F6PIM5">
    <property type="interactions" value="108"/>
</dbReference>
<dbReference type="PRINTS" id="PR00452">
    <property type="entry name" value="SH3DOMAIN"/>
</dbReference>
<dbReference type="AlphaFoldDB" id="F6PIM5"/>
<dbReference type="InterPro" id="IPR036028">
    <property type="entry name" value="SH3-like_dom_sf"/>
</dbReference>
<dbReference type="InterPro" id="IPR013625">
    <property type="entry name" value="PTB"/>
</dbReference>
<dbReference type="InterPro" id="IPR001452">
    <property type="entry name" value="SH3_domain"/>
</dbReference>
<evidence type="ECO:0000256" key="4">
    <source>
        <dbReference type="ARBA" id="ARBA00022490"/>
    </source>
</evidence>
<dbReference type="Pfam" id="PF08416">
    <property type="entry name" value="PTB"/>
    <property type="match status" value="1"/>
</dbReference>
<dbReference type="FunFam" id="2.30.30.40:FF:000195">
    <property type="entry name" value="epidermal growth factor receptor kinase substrate 8-like protein 3"/>
    <property type="match status" value="1"/>
</dbReference>
<dbReference type="Pfam" id="PF18016">
    <property type="entry name" value="SAM_3"/>
    <property type="match status" value="1"/>
</dbReference>
<feature type="compositionally biased region" description="Polar residues" evidence="7">
    <location>
        <begin position="180"/>
        <end position="201"/>
    </location>
</feature>
<dbReference type="InterPro" id="IPR039801">
    <property type="entry name" value="EPS8-like"/>
</dbReference>
<dbReference type="SUPFAM" id="SSF50729">
    <property type="entry name" value="PH domain-like"/>
    <property type="match status" value="1"/>
</dbReference>
<sequence length="604" mass="68616">MDGIDGVLAQREGLTRSRSISRPTAKNIYQQRKQYAQSLSTAVTNFQHRVEHLLTCDLDKELRNVEDCLKHLSFLEAQGRIWGQGLILQLENGEILLKDPETKDSLEQLPLQNVDNCSSVLGGSTYNSLLTIKVQTQQKTSIFFFQCDEQPADVLHANLEKALKQFRLNKESKDTYRYNLENSHPQNNFLERSQSPQSSGGWDSPRMERQPKYSPRESPIQQRRFELSEPVHPPPSTKPPPSFQAAPVNSKSETERDIEILNHLLGDIELFVGKLNIDKKKKKAKLPESEFVDCLQKAKYAFILMGNVHEQMKQPSAPDLIHLMMETLAKIVDRCPQKDLPQSVLSPLLTQKALMIMSSCVTDKERKFWESLGDAWMKTRAEWPNGKNIPQYVPTFSDGWIIPDIPFSDVSSQMSRSPETPLRNRQFHPLLMNVLHDFEARNNRELSVRKGDIVKVLDQSRQWWMVQNSQGQQGFIPSNILENTDDGQAPASSVVLNPSSRPEEVKAWLQQKGFSNITVRCLGVLQGDQLLELTREDLKTVCPEEGGRVYLQLSTVRGSLEVRSSACTCSTDHPSIFWTGAHTSCVKYAVLKKEAQPHENTIIC</sequence>
<dbReference type="GeneTree" id="ENSGT00940000158169"/>
<dbReference type="Pfam" id="PF22975">
    <property type="entry name" value="EPS8_2nd"/>
    <property type="match status" value="1"/>
</dbReference>
<dbReference type="PANTHER" id="PTHR12287">
    <property type="entry name" value="EPIDERMAL GROWTH FACTOR RECEPTOR KINASE SUBSTRATE EPS8-RELATED PROTEIN"/>
    <property type="match status" value="1"/>
</dbReference>
<evidence type="ECO:0000256" key="7">
    <source>
        <dbReference type="SAM" id="MobiDB-lite"/>
    </source>
</evidence>
<accession>F6PIM5</accession>
<dbReference type="InterPro" id="IPR013761">
    <property type="entry name" value="SAM/pointed_sf"/>
</dbReference>
<dbReference type="CDD" id="cd11764">
    <property type="entry name" value="SH3_Eps8"/>
    <property type="match status" value="1"/>
</dbReference>
<evidence type="ECO:0000259" key="8">
    <source>
        <dbReference type="PROSITE" id="PS50002"/>
    </source>
</evidence>
<dbReference type="InterPro" id="IPR033928">
    <property type="entry name" value="EPS8_PTB"/>
</dbReference>
<reference evidence="9" key="2">
    <citation type="submission" date="2011-06" db="UniProtKB">
        <authorList>
            <consortium name="Ensembl"/>
        </authorList>
    </citation>
    <scope>IDENTIFICATION</scope>
</reference>
<dbReference type="SUPFAM" id="SSF47769">
    <property type="entry name" value="SAM/Pointed domain"/>
    <property type="match status" value="1"/>
</dbReference>
<dbReference type="FunFam" id="1.10.150.50:FF:000023">
    <property type="entry name" value="Epidermal growth factor receptor kinase substrate 8"/>
    <property type="match status" value="1"/>
</dbReference>
<reference evidence="9" key="1">
    <citation type="journal article" date="2010" name="Science">
        <title>The genome of the Western clawed frog Xenopus tropicalis.</title>
        <authorList>
            <person name="Hellsten U."/>
            <person name="Harland R.M."/>
            <person name="Gilchrist M.J."/>
            <person name="Hendrix D."/>
            <person name="Jurka J."/>
            <person name="Kapitonov V."/>
            <person name="Ovcharenko I."/>
            <person name="Putnam N.H."/>
            <person name="Shu S."/>
            <person name="Taher L."/>
            <person name="Blitz I.L."/>
            <person name="Blumberg B."/>
            <person name="Dichmann D.S."/>
            <person name="Dubchak I."/>
            <person name="Amaya E."/>
            <person name="Detter J.C."/>
            <person name="Fletcher R."/>
            <person name="Gerhard D.S."/>
            <person name="Goodstein D."/>
            <person name="Graves T."/>
            <person name="Grigoriev I.V."/>
            <person name="Grimwood J."/>
            <person name="Kawashima T."/>
            <person name="Lindquist E."/>
            <person name="Lucas S.M."/>
            <person name="Mead P.E."/>
            <person name="Mitros T."/>
            <person name="Ogino H."/>
            <person name="Ohta Y."/>
            <person name="Poliakov A.V."/>
            <person name="Pollet N."/>
            <person name="Robert J."/>
            <person name="Salamov A."/>
            <person name="Sater A.K."/>
            <person name="Schmutz J."/>
            <person name="Terry A."/>
            <person name="Vize P.D."/>
            <person name="Warren W.C."/>
            <person name="Wells D."/>
            <person name="Wills A."/>
            <person name="Wilson R.K."/>
            <person name="Zimmerman L.B."/>
            <person name="Zorn A.M."/>
            <person name="Grainger R."/>
            <person name="Grammer T."/>
            <person name="Khokha M.K."/>
            <person name="Richardson P.M."/>
            <person name="Rokhsar D.S."/>
        </authorList>
    </citation>
    <scope>NUCLEOTIDE SEQUENCE [LARGE SCALE GENOMIC DNA]</scope>
    <source>
        <strain evidence="9">Nigerian</strain>
    </source>
</reference>
<gene>
    <name evidence="9" type="primary">eps8l3</name>
</gene>
<feature type="compositionally biased region" description="Basic and acidic residues" evidence="7">
    <location>
        <begin position="205"/>
        <end position="215"/>
    </location>
</feature>
<evidence type="ECO:0000256" key="5">
    <source>
        <dbReference type="ARBA" id="ARBA00022553"/>
    </source>
</evidence>
<evidence type="ECO:0000256" key="1">
    <source>
        <dbReference type="ARBA" id="ARBA00004496"/>
    </source>
</evidence>
<evidence type="ECO:0000313" key="9">
    <source>
        <dbReference type="Ensembl" id="ENSXETP00000004321"/>
    </source>
</evidence>
<dbReference type="HOGENOM" id="CLU_014510_0_1_1"/>
<dbReference type="Ensembl" id="ENSXETT00000004321">
    <property type="protein sequence ID" value="ENSXETP00000004321"/>
    <property type="gene ID" value="ENSXETG00000002019"/>
</dbReference>
<feature type="region of interest" description="Disordered" evidence="7">
    <location>
        <begin position="179"/>
        <end position="251"/>
    </location>
</feature>
<evidence type="ECO:0000256" key="6">
    <source>
        <dbReference type="PROSITE-ProRule" id="PRU00192"/>
    </source>
</evidence>
<proteinExistence type="inferred from homology"/>
<feature type="domain" description="SH3" evidence="8">
    <location>
        <begin position="427"/>
        <end position="486"/>
    </location>
</feature>
<dbReference type="InterPro" id="IPR041418">
    <property type="entry name" value="SAM_3"/>
</dbReference>
<comment type="similarity">
    <text evidence="2">Belongs to the EPS8 family.</text>
</comment>
<evidence type="ECO:0000256" key="3">
    <source>
        <dbReference type="ARBA" id="ARBA00022443"/>
    </source>
</evidence>
<dbReference type="GO" id="GO:0005737">
    <property type="term" value="C:cytoplasm"/>
    <property type="evidence" value="ECO:0007669"/>
    <property type="project" value="UniProtKB-SubCell"/>
</dbReference>
<dbReference type="InterPro" id="IPR011993">
    <property type="entry name" value="PH-like_dom_sf"/>
</dbReference>
<dbReference type="InterPro" id="IPR055093">
    <property type="entry name" value="EPS8_2nd"/>
</dbReference>
<dbReference type="Pfam" id="PF00018">
    <property type="entry name" value="SH3_1"/>
    <property type="match status" value="1"/>
</dbReference>
<name>F6PIM5_XENTR</name>
<organism evidence="9">
    <name type="scientific">Xenopus tropicalis</name>
    <name type="common">Western clawed frog</name>
    <name type="synonym">Silurana tropicalis</name>
    <dbReference type="NCBI Taxonomy" id="8364"/>
    <lineage>
        <taxon>Eukaryota</taxon>
        <taxon>Metazoa</taxon>
        <taxon>Chordata</taxon>
        <taxon>Craniata</taxon>
        <taxon>Vertebrata</taxon>
        <taxon>Euteleostomi</taxon>
        <taxon>Amphibia</taxon>
        <taxon>Batrachia</taxon>
        <taxon>Anura</taxon>
        <taxon>Pipoidea</taxon>
        <taxon>Pipidae</taxon>
        <taxon>Xenopodinae</taxon>
        <taxon>Xenopus</taxon>
        <taxon>Silurana</taxon>
    </lineage>
</organism>
<dbReference type="Gene3D" id="2.30.30.40">
    <property type="entry name" value="SH3 Domains"/>
    <property type="match status" value="1"/>
</dbReference>
<dbReference type="FunFam" id="2.30.29.30:FF:000702">
    <property type="entry name" value="EPS8-like 3"/>
    <property type="match status" value="1"/>
</dbReference>